<proteinExistence type="predicted"/>
<accession>A0A3M9N6W7</accession>
<dbReference type="Gene3D" id="3.10.20.10">
    <property type="match status" value="2"/>
</dbReference>
<evidence type="ECO:0000313" key="3">
    <source>
        <dbReference type="Proteomes" id="UP000267223"/>
    </source>
</evidence>
<comment type="caution">
    <text evidence="2">The sequence shown here is derived from an EMBL/GenBank/DDBJ whole genome shotgun (WGS) entry which is preliminary data.</text>
</comment>
<protein>
    <submittedName>
        <fullName evidence="2">DUF1543 domain-containing protein</fullName>
    </submittedName>
</protein>
<dbReference type="EMBL" id="RJJR01000019">
    <property type="protein sequence ID" value="RNI33532.1"/>
    <property type="molecule type" value="Genomic_DNA"/>
</dbReference>
<dbReference type="Pfam" id="PF07566">
    <property type="entry name" value="DUF1543"/>
    <property type="match status" value="1"/>
</dbReference>
<organism evidence="2 3">
    <name type="scientific">Hanamia caeni</name>
    <dbReference type="NCBI Taxonomy" id="2294116"/>
    <lineage>
        <taxon>Bacteria</taxon>
        <taxon>Pseudomonadati</taxon>
        <taxon>Bacteroidota</taxon>
        <taxon>Chitinophagia</taxon>
        <taxon>Chitinophagales</taxon>
        <taxon>Chitinophagaceae</taxon>
        <taxon>Hanamia</taxon>
    </lineage>
</organism>
<evidence type="ECO:0000259" key="1">
    <source>
        <dbReference type="Pfam" id="PF07566"/>
    </source>
</evidence>
<evidence type="ECO:0000313" key="2">
    <source>
        <dbReference type="EMBL" id="RNI33532.1"/>
    </source>
</evidence>
<keyword evidence="3" id="KW-1185">Reference proteome</keyword>
<name>A0A3M9N6W7_9BACT</name>
<reference evidence="2 3" key="1">
    <citation type="submission" date="2018-11" db="EMBL/GenBank/DDBJ databases">
        <title>Draft genome sequence of Ferruginibacter sp. BO-59.</title>
        <authorList>
            <person name="Im W.T."/>
        </authorList>
    </citation>
    <scope>NUCLEOTIDE SEQUENCE [LARGE SCALE GENOMIC DNA]</scope>
    <source>
        <strain evidence="2 3">BO-59</strain>
    </source>
</reference>
<dbReference type="RefSeq" id="WP_123122336.1">
    <property type="nucleotide sequence ID" value="NZ_RJJR01000019.1"/>
</dbReference>
<dbReference type="InterPro" id="IPR011440">
    <property type="entry name" value="DUF1543"/>
</dbReference>
<feature type="domain" description="DUF1543" evidence="1">
    <location>
        <begin position="25"/>
        <end position="75"/>
    </location>
</feature>
<sequence length="193" mass="22128">MNKLPEPHQTLKLFLLLIGSKAPGRNVEQHDFFFGIARELKELVPAIKAFWPEAGSTLHIDAWREVTKVEDYKIAIGLKDEKRELQNKLFFINLGGYQANKLEEQHYTILTVQPTRALAISKAKKTTFFTTNTLKEATSHIDDKYGIDVDDVYQVEDILIPEHKSKYSVIISKGEEVEEDKIHPGYLKLTSMK</sequence>
<dbReference type="AlphaFoldDB" id="A0A3M9N6W7"/>
<dbReference type="Proteomes" id="UP000267223">
    <property type="component" value="Unassembled WGS sequence"/>
</dbReference>
<dbReference type="OrthoDB" id="850243at2"/>
<gene>
    <name evidence="2" type="ORF">EFY79_19010</name>
</gene>